<reference evidence="2" key="1">
    <citation type="submission" date="2019-04" db="EMBL/GenBank/DDBJ databases">
        <title>Friends and foes A comparative genomics studyof 23 Aspergillus species from section Flavi.</title>
        <authorList>
            <consortium name="DOE Joint Genome Institute"/>
            <person name="Kjaerbolling I."/>
            <person name="Vesth T."/>
            <person name="Frisvad J.C."/>
            <person name="Nybo J.L."/>
            <person name="Theobald S."/>
            <person name="Kildgaard S."/>
            <person name="Isbrandt T."/>
            <person name="Kuo A."/>
            <person name="Sato A."/>
            <person name="Lyhne E.K."/>
            <person name="Kogle M.E."/>
            <person name="Wiebenga A."/>
            <person name="Kun R.S."/>
            <person name="Lubbers R.J."/>
            <person name="Makela M.R."/>
            <person name="Barry K."/>
            <person name="Chovatia M."/>
            <person name="Clum A."/>
            <person name="Daum C."/>
            <person name="Haridas S."/>
            <person name="He G."/>
            <person name="LaButti K."/>
            <person name="Lipzen A."/>
            <person name="Mondo S."/>
            <person name="Riley R."/>
            <person name="Salamov A."/>
            <person name="Simmons B.A."/>
            <person name="Magnuson J.K."/>
            <person name="Henrissat B."/>
            <person name="Mortensen U.H."/>
            <person name="Larsen T.O."/>
            <person name="Devries R.P."/>
            <person name="Grigoriev I.V."/>
            <person name="Machida M."/>
            <person name="Baker S.E."/>
            <person name="Andersen M.R."/>
        </authorList>
    </citation>
    <scope>NUCLEOTIDE SEQUENCE [LARGE SCALE GENOMIC DNA]</scope>
    <source>
        <strain evidence="2">CBS 130017</strain>
    </source>
</reference>
<gene>
    <name evidence="1" type="ORF">BDV39DRAFT_39690</name>
</gene>
<name>A0A5N6X9I3_9EURO</name>
<organism evidence="1 2">
    <name type="scientific">Aspergillus sergii</name>
    <dbReference type="NCBI Taxonomy" id="1034303"/>
    <lineage>
        <taxon>Eukaryota</taxon>
        <taxon>Fungi</taxon>
        <taxon>Dikarya</taxon>
        <taxon>Ascomycota</taxon>
        <taxon>Pezizomycotina</taxon>
        <taxon>Eurotiomycetes</taxon>
        <taxon>Eurotiomycetidae</taxon>
        <taxon>Eurotiales</taxon>
        <taxon>Aspergillaceae</taxon>
        <taxon>Aspergillus</taxon>
        <taxon>Aspergillus subgen. Circumdati</taxon>
    </lineage>
</organism>
<proteinExistence type="predicted"/>
<accession>A0A5N6X9I3</accession>
<dbReference type="AlphaFoldDB" id="A0A5N6X9I3"/>
<evidence type="ECO:0000313" key="1">
    <source>
        <dbReference type="EMBL" id="KAE8329905.1"/>
    </source>
</evidence>
<keyword evidence="2" id="KW-1185">Reference proteome</keyword>
<sequence length="145" mass="17079">MHVSPKTIKVFAQDVERWDRMTKLWYSFASDSWARTWSRMRRRAIGTTVRPINEDIGMLRGFHLLVYVRQALLQAVRNGILVSSHGTSPFTPPMTRQHHMHPSNTSKIHRVNRHSWRDNRLSQFRANIDMVKSMGAITVHISRRY</sequence>
<protein>
    <submittedName>
        <fullName evidence="1">Uncharacterized protein</fullName>
    </submittedName>
</protein>
<dbReference type="EMBL" id="ML741776">
    <property type="protein sequence ID" value="KAE8329905.1"/>
    <property type="molecule type" value="Genomic_DNA"/>
</dbReference>
<dbReference type="Proteomes" id="UP000325945">
    <property type="component" value="Unassembled WGS sequence"/>
</dbReference>
<evidence type="ECO:0000313" key="2">
    <source>
        <dbReference type="Proteomes" id="UP000325945"/>
    </source>
</evidence>